<dbReference type="EMBL" id="BMJD01000015">
    <property type="protein sequence ID" value="GGB43622.1"/>
    <property type="molecule type" value="Genomic_DNA"/>
</dbReference>
<dbReference type="RefSeq" id="WP_140392754.1">
    <property type="nucleotide sequence ID" value="NZ_BMJD01000015.1"/>
</dbReference>
<accession>A0A9W5TXK4</accession>
<proteinExistence type="predicted"/>
<gene>
    <name evidence="1" type="ORF">GCM10011409_21490</name>
</gene>
<protein>
    <submittedName>
        <fullName evidence="1">Uncharacterized protein</fullName>
    </submittedName>
</protein>
<dbReference type="Proteomes" id="UP000621492">
    <property type="component" value="Unassembled WGS sequence"/>
</dbReference>
<organism evidence="1 2">
    <name type="scientific">Lentibacillus populi</name>
    <dbReference type="NCBI Taxonomy" id="1827502"/>
    <lineage>
        <taxon>Bacteria</taxon>
        <taxon>Bacillati</taxon>
        <taxon>Bacillota</taxon>
        <taxon>Bacilli</taxon>
        <taxon>Bacillales</taxon>
        <taxon>Bacillaceae</taxon>
        <taxon>Lentibacillus</taxon>
    </lineage>
</organism>
<comment type="caution">
    <text evidence="1">The sequence shown here is derived from an EMBL/GenBank/DDBJ whole genome shotgun (WGS) entry which is preliminary data.</text>
</comment>
<reference evidence="1" key="2">
    <citation type="submission" date="2020-09" db="EMBL/GenBank/DDBJ databases">
        <authorList>
            <person name="Sun Q."/>
            <person name="Zhou Y."/>
        </authorList>
    </citation>
    <scope>NUCLEOTIDE SEQUENCE</scope>
    <source>
        <strain evidence="1">CGMCC 1.15454</strain>
    </source>
</reference>
<evidence type="ECO:0000313" key="2">
    <source>
        <dbReference type="Proteomes" id="UP000621492"/>
    </source>
</evidence>
<reference evidence="1" key="1">
    <citation type="journal article" date="2014" name="Int. J. Syst. Evol. Microbiol.">
        <title>Complete genome sequence of Corynebacterium casei LMG S-19264T (=DSM 44701T), isolated from a smear-ripened cheese.</title>
        <authorList>
            <consortium name="US DOE Joint Genome Institute (JGI-PGF)"/>
            <person name="Walter F."/>
            <person name="Albersmeier A."/>
            <person name="Kalinowski J."/>
            <person name="Ruckert C."/>
        </authorList>
    </citation>
    <scope>NUCLEOTIDE SEQUENCE</scope>
    <source>
        <strain evidence="1">CGMCC 1.15454</strain>
    </source>
</reference>
<sequence>MNTPLYMLHQLDDIPNNSLPNSYRFRLFRQKNDSETWAKIVTATGEFPDENKAIERFNNEFKPHPNEVPKRIIFLETSDGHAAGTATAWFGGNGIKKRLGVYIGLKSHQSFKVKNSGDR</sequence>
<keyword evidence="2" id="KW-1185">Reference proteome</keyword>
<evidence type="ECO:0000313" key="1">
    <source>
        <dbReference type="EMBL" id="GGB43622.1"/>
    </source>
</evidence>
<name>A0A9W5TXK4_9BACI</name>
<dbReference type="AlphaFoldDB" id="A0A9W5TXK4"/>